<dbReference type="FunFam" id="1.10.630.10:FF:000011">
    <property type="entry name" value="Cytochrome P450 83B1"/>
    <property type="match status" value="1"/>
</dbReference>
<dbReference type="PRINTS" id="PR00385">
    <property type="entry name" value="P450"/>
</dbReference>
<dbReference type="PANTHER" id="PTHR47955">
    <property type="entry name" value="CYTOCHROME P450 FAMILY 71 PROTEIN"/>
    <property type="match status" value="1"/>
</dbReference>
<dbReference type="EMBL" id="JBGMDY010000002">
    <property type="protein sequence ID" value="KAL2344007.1"/>
    <property type="molecule type" value="Genomic_DNA"/>
</dbReference>
<comment type="cofactor">
    <cofactor evidence="4">
        <name>heme</name>
        <dbReference type="ChEBI" id="CHEBI:30413"/>
    </cofactor>
</comment>
<proteinExistence type="inferred from homology"/>
<evidence type="ECO:0008006" key="9">
    <source>
        <dbReference type="Google" id="ProtNLM"/>
    </source>
</evidence>
<dbReference type="InterPro" id="IPR036396">
    <property type="entry name" value="Cyt_P450_sf"/>
</dbReference>
<keyword evidence="6" id="KW-0732">Signal</keyword>
<dbReference type="InterPro" id="IPR017972">
    <property type="entry name" value="Cyt_P450_CS"/>
</dbReference>
<evidence type="ECO:0000256" key="1">
    <source>
        <dbReference type="ARBA" id="ARBA00010617"/>
    </source>
</evidence>
<evidence type="ECO:0000313" key="7">
    <source>
        <dbReference type="EMBL" id="KAL2344007.1"/>
    </source>
</evidence>
<dbReference type="SUPFAM" id="SSF48264">
    <property type="entry name" value="Cytochrome P450"/>
    <property type="match status" value="1"/>
</dbReference>
<evidence type="ECO:0000256" key="5">
    <source>
        <dbReference type="RuleBase" id="RU000461"/>
    </source>
</evidence>
<evidence type="ECO:0000256" key="3">
    <source>
        <dbReference type="ARBA" id="ARBA00023004"/>
    </source>
</evidence>
<dbReference type="PRINTS" id="PR00463">
    <property type="entry name" value="EP450I"/>
</dbReference>
<organism evidence="7 8">
    <name type="scientific">Flemingia macrophylla</name>
    <dbReference type="NCBI Taxonomy" id="520843"/>
    <lineage>
        <taxon>Eukaryota</taxon>
        <taxon>Viridiplantae</taxon>
        <taxon>Streptophyta</taxon>
        <taxon>Embryophyta</taxon>
        <taxon>Tracheophyta</taxon>
        <taxon>Spermatophyta</taxon>
        <taxon>Magnoliopsida</taxon>
        <taxon>eudicotyledons</taxon>
        <taxon>Gunneridae</taxon>
        <taxon>Pentapetalae</taxon>
        <taxon>rosids</taxon>
        <taxon>fabids</taxon>
        <taxon>Fabales</taxon>
        <taxon>Fabaceae</taxon>
        <taxon>Papilionoideae</taxon>
        <taxon>50 kb inversion clade</taxon>
        <taxon>NPAAA clade</taxon>
        <taxon>indigoferoid/millettioid clade</taxon>
        <taxon>Phaseoleae</taxon>
        <taxon>Flemingia</taxon>
    </lineage>
</organism>
<comment type="caution">
    <text evidence="7">The sequence shown here is derived from an EMBL/GenBank/DDBJ whole genome shotgun (WGS) entry which is preliminary data.</text>
</comment>
<evidence type="ECO:0000256" key="4">
    <source>
        <dbReference type="PIRSR" id="PIRSR602401-1"/>
    </source>
</evidence>
<gene>
    <name evidence="7" type="ORF">Fmac_005292</name>
</gene>
<evidence type="ECO:0000256" key="2">
    <source>
        <dbReference type="ARBA" id="ARBA00022723"/>
    </source>
</evidence>
<keyword evidence="3 4" id="KW-0408">Iron</keyword>
<sequence length="494" mass="55634">MIFTLFLLVLPLIFIIVRYFNASTTKNSPPSPPRLPLLGNVHQLGLSPHRKLQTLAQTYGSLMLLHLGKVPVLVVSSAEAAREVMKTHDMVFSDRPQRRMFDILLYGSKDLASSTYGEYWRQTRSLGVLHLLSTKRVQSFRGVMEEETARMMDNIRKCCCDSLNMNLSDMCGALSNDVACRVALGRRYRGAEGREFQKLLFEFGALLGAVCVGDYLPWLDWVDNVRGLYGRAIRVAKHLDQFISKVIEDHVKDGRDVVDVDSEDKNDFVDVLLSCENSNRAGSPIDRTATKALILDMFAGGTDTTQTALEWTMSELLKHQDVMYKLQDEVRSVVGERTHITDEALGQMKYLKAVIKESFRLHPPLPLLVPRKCMEDIKVKGYDIAAGTQVLVNAWAIGRDPSSWDQPLEFKPERFLRSSIDFKGYHFELIPFGFGRRGCPGIVFAITIIEMVIANLVHQFDWSLPAGQDLDMSETNGLSVHRMSPLIAVATAYI</sequence>
<accession>A0ABD1N7C4</accession>
<dbReference type="GO" id="GO:0046872">
    <property type="term" value="F:metal ion binding"/>
    <property type="evidence" value="ECO:0007669"/>
    <property type="project" value="UniProtKB-KW"/>
</dbReference>
<dbReference type="InterPro" id="IPR001128">
    <property type="entry name" value="Cyt_P450"/>
</dbReference>
<feature type="signal peptide" evidence="6">
    <location>
        <begin position="1"/>
        <end position="22"/>
    </location>
</feature>
<dbReference type="PANTHER" id="PTHR47955:SF15">
    <property type="entry name" value="CYTOCHROME P450 71A2-LIKE"/>
    <property type="match status" value="1"/>
</dbReference>
<keyword evidence="5" id="KW-0560">Oxidoreductase</keyword>
<keyword evidence="5" id="KW-0503">Monooxygenase</keyword>
<name>A0ABD1N7C4_9FABA</name>
<protein>
    <recommendedName>
        <fullName evidence="9">Cytochrome P450</fullName>
    </recommendedName>
</protein>
<evidence type="ECO:0000313" key="8">
    <source>
        <dbReference type="Proteomes" id="UP001603857"/>
    </source>
</evidence>
<feature type="chain" id="PRO_5044897122" description="Cytochrome P450" evidence="6">
    <location>
        <begin position="23"/>
        <end position="494"/>
    </location>
</feature>
<keyword evidence="4 5" id="KW-0349">Heme</keyword>
<dbReference type="InterPro" id="IPR002401">
    <property type="entry name" value="Cyt_P450_E_grp-I"/>
</dbReference>
<dbReference type="Pfam" id="PF00067">
    <property type="entry name" value="p450"/>
    <property type="match status" value="1"/>
</dbReference>
<dbReference type="GO" id="GO:0004497">
    <property type="term" value="F:monooxygenase activity"/>
    <property type="evidence" value="ECO:0007669"/>
    <property type="project" value="UniProtKB-KW"/>
</dbReference>
<keyword evidence="8" id="KW-1185">Reference proteome</keyword>
<dbReference type="CDD" id="cd11072">
    <property type="entry name" value="CYP71-like"/>
    <property type="match status" value="1"/>
</dbReference>
<evidence type="ECO:0000256" key="6">
    <source>
        <dbReference type="SAM" id="SignalP"/>
    </source>
</evidence>
<keyword evidence="2 4" id="KW-0479">Metal-binding</keyword>
<comment type="similarity">
    <text evidence="1 5">Belongs to the cytochrome P450 family.</text>
</comment>
<dbReference type="Proteomes" id="UP001603857">
    <property type="component" value="Unassembled WGS sequence"/>
</dbReference>
<feature type="binding site" description="axial binding residue" evidence="4">
    <location>
        <position position="439"/>
    </location>
    <ligand>
        <name>heme</name>
        <dbReference type="ChEBI" id="CHEBI:30413"/>
    </ligand>
    <ligandPart>
        <name>Fe</name>
        <dbReference type="ChEBI" id="CHEBI:18248"/>
    </ligandPart>
</feature>
<dbReference type="AlphaFoldDB" id="A0ABD1N7C4"/>
<reference evidence="7 8" key="1">
    <citation type="submission" date="2024-08" db="EMBL/GenBank/DDBJ databases">
        <title>Insights into the chromosomal genome structure of Flemingia macrophylla.</title>
        <authorList>
            <person name="Ding Y."/>
            <person name="Zhao Y."/>
            <person name="Bi W."/>
            <person name="Wu M."/>
            <person name="Zhao G."/>
            <person name="Gong Y."/>
            <person name="Li W."/>
            <person name="Zhang P."/>
        </authorList>
    </citation>
    <scope>NUCLEOTIDE SEQUENCE [LARGE SCALE GENOMIC DNA]</scope>
    <source>
        <strain evidence="7">DYQJB</strain>
        <tissue evidence="7">Leaf</tissue>
    </source>
</reference>
<dbReference type="PROSITE" id="PS00086">
    <property type="entry name" value="CYTOCHROME_P450"/>
    <property type="match status" value="1"/>
</dbReference>
<dbReference type="Gene3D" id="1.10.630.10">
    <property type="entry name" value="Cytochrome P450"/>
    <property type="match status" value="1"/>
</dbReference>